<keyword evidence="1" id="KW-0472">Membrane</keyword>
<evidence type="ECO:0000256" key="1">
    <source>
        <dbReference type="SAM" id="Phobius"/>
    </source>
</evidence>
<dbReference type="EMBL" id="BAABLO010000004">
    <property type="protein sequence ID" value="GAA4716341.1"/>
    <property type="molecule type" value="Genomic_DNA"/>
</dbReference>
<proteinExistence type="predicted"/>
<keyword evidence="3" id="KW-1185">Reference proteome</keyword>
<comment type="caution">
    <text evidence="2">The sequence shown here is derived from an EMBL/GenBank/DDBJ whole genome shotgun (WGS) entry which is preliminary data.</text>
</comment>
<keyword evidence="1" id="KW-0812">Transmembrane</keyword>
<keyword evidence="1" id="KW-1133">Transmembrane helix</keyword>
<reference evidence="3" key="1">
    <citation type="journal article" date="2019" name="Int. J. Syst. Evol. Microbiol.">
        <title>The Global Catalogue of Microorganisms (GCM) 10K type strain sequencing project: providing services to taxonomists for standard genome sequencing and annotation.</title>
        <authorList>
            <consortium name="The Broad Institute Genomics Platform"/>
            <consortium name="The Broad Institute Genome Sequencing Center for Infectious Disease"/>
            <person name="Wu L."/>
            <person name="Ma J."/>
        </authorList>
    </citation>
    <scope>NUCLEOTIDE SEQUENCE [LARGE SCALE GENOMIC DNA]</scope>
    <source>
        <strain evidence="3">JCM 18961</strain>
    </source>
</reference>
<name>A0ABP8XXK7_9MICO</name>
<accession>A0ABP8XXK7</accession>
<evidence type="ECO:0000313" key="2">
    <source>
        <dbReference type="EMBL" id="GAA4716341.1"/>
    </source>
</evidence>
<gene>
    <name evidence="2" type="ORF">GCM10025782_11600</name>
</gene>
<dbReference type="RefSeq" id="WP_345501782.1">
    <property type="nucleotide sequence ID" value="NZ_BAABLO010000004.1"/>
</dbReference>
<organism evidence="2 3">
    <name type="scientific">Pedococcus ginsenosidimutans</name>
    <dbReference type="NCBI Taxonomy" id="490570"/>
    <lineage>
        <taxon>Bacteria</taxon>
        <taxon>Bacillati</taxon>
        <taxon>Actinomycetota</taxon>
        <taxon>Actinomycetes</taxon>
        <taxon>Micrococcales</taxon>
        <taxon>Intrasporangiaceae</taxon>
        <taxon>Pedococcus</taxon>
    </lineage>
</organism>
<dbReference type="Proteomes" id="UP001500556">
    <property type="component" value="Unassembled WGS sequence"/>
</dbReference>
<feature type="transmembrane region" description="Helical" evidence="1">
    <location>
        <begin position="51"/>
        <end position="70"/>
    </location>
</feature>
<protein>
    <submittedName>
        <fullName evidence="2">Uncharacterized protein</fullName>
    </submittedName>
</protein>
<sequence length="138" mass="15264">MIPFDHPYQTCFACSVFHNWELDPQLDPRRRRTLTSMPRSPYAPAARRPSWAEAVAVAIIVGVILAVMACTQPVSSARITPHPRRHVVPATGLSVVSDTRCAPMRLPIHSLPEIEVSAACVRSALATRARSLEFDPIR</sequence>
<evidence type="ECO:0000313" key="3">
    <source>
        <dbReference type="Proteomes" id="UP001500556"/>
    </source>
</evidence>